<feature type="compositionally biased region" description="Pro residues" evidence="1">
    <location>
        <begin position="155"/>
        <end position="169"/>
    </location>
</feature>
<feature type="signal peptide" evidence="2">
    <location>
        <begin position="1"/>
        <end position="26"/>
    </location>
</feature>
<feature type="region of interest" description="Disordered" evidence="1">
    <location>
        <begin position="32"/>
        <end position="74"/>
    </location>
</feature>
<accession>A0ABQ3NVP5</accession>
<keyword evidence="2" id="KW-0732">Signal</keyword>
<feature type="compositionally biased region" description="Low complexity" evidence="1">
    <location>
        <begin position="32"/>
        <end position="57"/>
    </location>
</feature>
<proteinExistence type="predicted"/>
<dbReference type="RefSeq" id="WP_053613794.1">
    <property type="nucleotide sequence ID" value="NZ_BMRU01000005.1"/>
</dbReference>
<feature type="chain" id="PRO_5045079426" description="Bacterial Ig domain-containing protein" evidence="2">
    <location>
        <begin position="27"/>
        <end position="205"/>
    </location>
</feature>
<dbReference type="GeneID" id="86955220"/>
<evidence type="ECO:0008006" key="5">
    <source>
        <dbReference type="Google" id="ProtNLM"/>
    </source>
</evidence>
<dbReference type="EMBL" id="BNDV01000016">
    <property type="protein sequence ID" value="GHI16829.1"/>
    <property type="molecule type" value="Genomic_DNA"/>
</dbReference>
<reference evidence="4" key="1">
    <citation type="submission" date="2020-09" db="EMBL/GenBank/DDBJ databases">
        <title>Whole genome shotgun sequence of Streptomyces cinnamonensis NBRC 15873.</title>
        <authorList>
            <person name="Komaki H."/>
            <person name="Tamura T."/>
        </authorList>
    </citation>
    <scope>NUCLEOTIDE SEQUENCE [LARGE SCALE GENOMIC DNA]</scope>
    <source>
        <strain evidence="4">NBRC 15873</strain>
    </source>
</reference>
<feature type="compositionally biased region" description="Low complexity" evidence="1">
    <location>
        <begin position="183"/>
        <end position="197"/>
    </location>
</feature>
<comment type="caution">
    <text evidence="3">The sequence shown here is derived from an EMBL/GenBank/DDBJ whole genome shotgun (WGS) entry which is preliminary data.</text>
</comment>
<sequence>MRKALTIPAIALAASMALGSAATASAATSPTAAAAPTATAGPAGPTAALTTTPTTTPQPGSDSLALSTDFGRPGDKVTVTVRTGEKSAAVKSQAFTGGQVELKSDGKGTWTGTATVAKDVRTGYYGVQAFAGGKQFDTVKFSTEAGGTPDVKPQPTQPVNPPHPRPQPLRPSEHKKPKGSVNTGEAPAGTPAGTPAGSLPEPGHA</sequence>
<keyword evidence="4" id="KW-1185">Reference proteome</keyword>
<dbReference type="Proteomes" id="UP000660554">
    <property type="component" value="Unassembled WGS sequence"/>
</dbReference>
<gene>
    <name evidence="3" type="ORF">Scinn_62920</name>
</gene>
<evidence type="ECO:0000256" key="2">
    <source>
        <dbReference type="SAM" id="SignalP"/>
    </source>
</evidence>
<evidence type="ECO:0000313" key="4">
    <source>
        <dbReference type="Proteomes" id="UP000660554"/>
    </source>
</evidence>
<evidence type="ECO:0000256" key="1">
    <source>
        <dbReference type="SAM" id="MobiDB-lite"/>
    </source>
</evidence>
<protein>
    <recommendedName>
        <fullName evidence="5">Bacterial Ig domain-containing protein</fullName>
    </recommendedName>
</protein>
<organism evidence="3 4">
    <name type="scientific">Streptomyces virginiae</name>
    <name type="common">Streptomyces cinnamonensis</name>
    <dbReference type="NCBI Taxonomy" id="1961"/>
    <lineage>
        <taxon>Bacteria</taxon>
        <taxon>Bacillati</taxon>
        <taxon>Actinomycetota</taxon>
        <taxon>Actinomycetes</taxon>
        <taxon>Kitasatosporales</taxon>
        <taxon>Streptomycetaceae</taxon>
        <taxon>Streptomyces</taxon>
    </lineage>
</organism>
<name>A0ABQ3NVP5_STRVG</name>
<evidence type="ECO:0000313" key="3">
    <source>
        <dbReference type="EMBL" id="GHI16829.1"/>
    </source>
</evidence>
<feature type="region of interest" description="Disordered" evidence="1">
    <location>
        <begin position="140"/>
        <end position="205"/>
    </location>
</feature>